<dbReference type="EMBL" id="BMNK01000022">
    <property type="protein sequence ID" value="GGP16980.1"/>
    <property type="molecule type" value="Genomic_DNA"/>
</dbReference>
<evidence type="ECO:0000313" key="2">
    <source>
        <dbReference type="Proteomes" id="UP000660745"/>
    </source>
</evidence>
<reference evidence="1" key="1">
    <citation type="journal article" date="2014" name="Int. J. Syst. Evol. Microbiol.">
        <title>Complete genome sequence of Corynebacterium casei LMG S-19264T (=DSM 44701T), isolated from a smear-ripened cheese.</title>
        <authorList>
            <consortium name="US DOE Joint Genome Institute (JGI-PGF)"/>
            <person name="Walter F."/>
            <person name="Albersmeier A."/>
            <person name="Kalinowski J."/>
            <person name="Ruckert C."/>
        </authorList>
    </citation>
    <scope>NUCLEOTIDE SEQUENCE</scope>
    <source>
        <strain evidence="1">CGMCC 4.7430</strain>
    </source>
</reference>
<reference evidence="1" key="2">
    <citation type="submission" date="2020-09" db="EMBL/GenBank/DDBJ databases">
        <authorList>
            <person name="Sun Q."/>
            <person name="Zhou Y."/>
        </authorList>
    </citation>
    <scope>NUCLEOTIDE SEQUENCE</scope>
    <source>
        <strain evidence="1">CGMCC 4.7430</strain>
    </source>
</reference>
<sequence length="297" mass="32938">MTADPWPIVETHIPIPDILITLHERPNDPFLVTAVNLYKGEEPLRLLRGADDRFAKKPEYNDVVASPTDGKVVAIPKDFSHGYDGMIFLNRAYVETVRIRTVRDSMETVAPYWSRDGRRVVATIVAGGRPTGFVIVDALLRTTRVVTVAGMSKDARLRWAPGGRSLVASHQDGVRFFDLDGRVLRTISGVGVLAGGEDAFSPSGKRFVTQCSSTVEENICVWDARTGRSISRVPTKAEETLGWWDEEHLLCVMADSGEYIVTLMNFSGHIGRVVADVSASAWKKDLYLSYTRRARVT</sequence>
<proteinExistence type="predicted"/>
<comment type="caution">
    <text evidence="1">The sequence shown here is derived from an EMBL/GenBank/DDBJ whole genome shotgun (WGS) entry which is preliminary data.</text>
</comment>
<dbReference type="SUPFAM" id="SSF82171">
    <property type="entry name" value="DPP6 N-terminal domain-like"/>
    <property type="match status" value="1"/>
</dbReference>
<organism evidence="1 2">
    <name type="scientific">Nonomuraea glycinis</name>
    <dbReference type="NCBI Taxonomy" id="2047744"/>
    <lineage>
        <taxon>Bacteria</taxon>
        <taxon>Bacillati</taxon>
        <taxon>Actinomycetota</taxon>
        <taxon>Actinomycetes</taxon>
        <taxon>Streptosporangiales</taxon>
        <taxon>Streptosporangiaceae</taxon>
        <taxon>Nonomuraea</taxon>
    </lineage>
</organism>
<dbReference type="InterPro" id="IPR011042">
    <property type="entry name" value="6-blade_b-propeller_TolB-like"/>
</dbReference>
<protein>
    <recommendedName>
        <fullName evidence="3">WD40 repeat domain-containing protein</fullName>
    </recommendedName>
</protein>
<name>A0A918E9L1_9ACTN</name>
<dbReference type="Gene3D" id="2.120.10.30">
    <property type="entry name" value="TolB, C-terminal domain"/>
    <property type="match status" value="1"/>
</dbReference>
<accession>A0A918E9L1</accession>
<keyword evidence="2" id="KW-1185">Reference proteome</keyword>
<dbReference type="AlphaFoldDB" id="A0A918E9L1"/>
<dbReference type="Proteomes" id="UP000660745">
    <property type="component" value="Unassembled WGS sequence"/>
</dbReference>
<dbReference type="RefSeq" id="WP_189144253.1">
    <property type="nucleotide sequence ID" value="NZ_BMNK01000022.1"/>
</dbReference>
<gene>
    <name evidence="1" type="ORF">GCM10012278_82950</name>
</gene>
<evidence type="ECO:0008006" key="3">
    <source>
        <dbReference type="Google" id="ProtNLM"/>
    </source>
</evidence>
<evidence type="ECO:0000313" key="1">
    <source>
        <dbReference type="EMBL" id="GGP16980.1"/>
    </source>
</evidence>